<dbReference type="InterPro" id="IPR013783">
    <property type="entry name" value="Ig-like_fold"/>
</dbReference>
<dbReference type="InterPro" id="IPR002772">
    <property type="entry name" value="Glyco_hydro_3_C"/>
</dbReference>
<dbReference type="InterPro" id="IPR026891">
    <property type="entry name" value="Fn3-like"/>
</dbReference>
<keyword evidence="9" id="KW-1185">Reference proteome</keyword>
<dbReference type="PANTHER" id="PTHR42715:SF10">
    <property type="entry name" value="BETA-GLUCOSIDASE"/>
    <property type="match status" value="1"/>
</dbReference>
<dbReference type="PANTHER" id="PTHR42715">
    <property type="entry name" value="BETA-GLUCOSIDASE"/>
    <property type="match status" value="1"/>
</dbReference>
<proteinExistence type="inferred from homology"/>
<evidence type="ECO:0000259" key="7">
    <source>
        <dbReference type="SMART" id="SM01217"/>
    </source>
</evidence>
<dbReference type="Pfam" id="PF00933">
    <property type="entry name" value="Glyco_hydro_3"/>
    <property type="match status" value="1"/>
</dbReference>
<dbReference type="NCBIfam" id="NF011678">
    <property type="entry name" value="PRK15098.1"/>
    <property type="match status" value="1"/>
</dbReference>
<feature type="chain" id="PRO_5045774323" evidence="6">
    <location>
        <begin position="42"/>
        <end position="785"/>
    </location>
</feature>
<comment type="caution">
    <text evidence="8">The sequence shown here is derived from an EMBL/GenBank/DDBJ whole genome shotgun (WGS) entry which is preliminary data.</text>
</comment>
<evidence type="ECO:0000313" key="9">
    <source>
        <dbReference type="Proteomes" id="UP001629246"/>
    </source>
</evidence>
<evidence type="ECO:0000256" key="6">
    <source>
        <dbReference type="SAM" id="SignalP"/>
    </source>
</evidence>
<dbReference type="SUPFAM" id="SSF52279">
    <property type="entry name" value="Beta-D-glucan exohydrolase, C-terminal domain"/>
    <property type="match status" value="1"/>
</dbReference>
<dbReference type="PROSITE" id="PS00775">
    <property type="entry name" value="GLYCOSYL_HYDROL_F3"/>
    <property type="match status" value="1"/>
</dbReference>
<dbReference type="Gene3D" id="2.60.40.10">
    <property type="entry name" value="Immunoglobulins"/>
    <property type="match status" value="1"/>
</dbReference>
<dbReference type="InterPro" id="IPR001764">
    <property type="entry name" value="Glyco_hydro_3_N"/>
</dbReference>
<dbReference type="SUPFAM" id="SSF51445">
    <property type="entry name" value="(Trans)glycosidases"/>
    <property type="match status" value="1"/>
</dbReference>
<evidence type="ECO:0000256" key="1">
    <source>
        <dbReference type="ARBA" id="ARBA00005336"/>
    </source>
</evidence>
<dbReference type="Gene3D" id="3.20.20.300">
    <property type="entry name" value="Glycoside hydrolase, family 3, N-terminal domain"/>
    <property type="match status" value="1"/>
</dbReference>
<dbReference type="InterPro" id="IPR036881">
    <property type="entry name" value="Glyco_hydro_3_C_sf"/>
</dbReference>
<reference evidence="8 9" key="1">
    <citation type="journal article" date="2024" name="Chem. Sci.">
        <title>Discovery of megapolipeptins by genome mining of a Burkholderiales bacteria collection.</title>
        <authorList>
            <person name="Paulo B.S."/>
            <person name="Recchia M.J.J."/>
            <person name="Lee S."/>
            <person name="Fergusson C.H."/>
            <person name="Romanowski S.B."/>
            <person name="Hernandez A."/>
            <person name="Krull N."/>
            <person name="Liu D.Y."/>
            <person name="Cavanagh H."/>
            <person name="Bos A."/>
            <person name="Gray C.A."/>
            <person name="Murphy B.T."/>
            <person name="Linington R.G."/>
            <person name="Eustaquio A.S."/>
        </authorList>
    </citation>
    <scope>NUCLEOTIDE SEQUENCE [LARGE SCALE GENOMIC DNA]</scope>
    <source>
        <strain evidence="8 9">RL21-008-BIB-A</strain>
    </source>
</reference>
<dbReference type="SMART" id="SM01217">
    <property type="entry name" value="Fn3_like"/>
    <property type="match status" value="1"/>
</dbReference>
<keyword evidence="4 5" id="KW-0326">Glycosidase</keyword>
<keyword evidence="2 5" id="KW-0378">Hydrolase</keyword>
<dbReference type="Pfam" id="PF14310">
    <property type="entry name" value="Fn3-like"/>
    <property type="match status" value="1"/>
</dbReference>
<dbReference type="RefSeq" id="WP_408160364.1">
    <property type="nucleotide sequence ID" value="NZ_JAQQFM010000012.1"/>
</dbReference>
<evidence type="ECO:0000256" key="2">
    <source>
        <dbReference type="ARBA" id="ARBA00022801"/>
    </source>
</evidence>
<dbReference type="Gene3D" id="3.40.50.1700">
    <property type="entry name" value="Glycoside hydrolase family 3 C-terminal domain"/>
    <property type="match status" value="1"/>
</dbReference>
<dbReference type="EC" id="3.2.1.21" evidence="8"/>
<sequence length="785" mass="84954">MKYSATSSVVARTPHHQRFTALASVLLIAGLLTSFAPDAQAQANPALLKDKAAFVNDLMKQMTLDEKIGQLRLVSIGPEMPAKKLADEIAAGRVGGTFNSVTRKDNRPLQDGAMRSRLKIPIFFAYDVIHGHRTTFPIGLGLASAWDLDAVATAMRTSANEAAADGLDMTFAPMVDISRDPRWGRTSEGFGEDPYLVSRIAEVSVRALQGEQKPIAADRVMASVKHFALYGAVEGGRDYNVVNMDPMRMYNDYLPPYRAAVDAGAGAVMVALNSINGTPATSNTWLLQDLLRKDWGFKGLTVSDHGAITELVNHGVAHDETEAAQLAIKAGTDMSMADQVYLGQLPGLLKSGKVAQQDLDNAVREILDAKYDMGLFHDPYLRIGRADGDPAEVNAESRLHRAAARQVAAQSMVLLENRNATLPLKKAGSIALVGPLADSHIDMLGSWSGAGVDKQTITLKQGLQDAVGDKAKLVYARGANITDDKHIVDYLNFMNWDAPEVVQDKRSPQAMIAEAVRAARKADVVVAAVGESRGMSHESSSRTQLTLPDSQVALLKALKATGKPLVLVLMNGRPLDLNWARENASAILETWYTGTEGGHAIADILFGDVNPSGKLPITFPRSVGQIPSYYNHARLGRPFTEGKPGNYTSQYYEEPNGPLYPFGYGLSYTGFSLSGVTLSQSTMKADGKVEASVTVKNTGQRDGATVVQLYIRDVAASVVRPVKELKDFRKVMLKAGEQQEVRFVIDAKALKFYNARLEHVAEPGEFQVQVGLDSKDVKAASFTLE</sequence>
<name>A0ABW9AGX8_9BURK</name>
<dbReference type="InterPro" id="IPR017853">
    <property type="entry name" value="GH"/>
</dbReference>
<evidence type="ECO:0000313" key="8">
    <source>
        <dbReference type="EMBL" id="MFL9927125.1"/>
    </source>
</evidence>
<protein>
    <submittedName>
        <fullName evidence="8">Beta-glucosidase BglX</fullName>
        <ecNumber evidence="8">3.2.1.21</ecNumber>
    </submittedName>
</protein>
<keyword evidence="3" id="KW-0119">Carbohydrate metabolism</keyword>
<gene>
    <name evidence="8" type="primary">bglX</name>
    <name evidence="8" type="ORF">PQR62_22825</name>
</gene>
<dbReference type="GO" id="GO:0008422">
    <property type="term" value="F:beta-glucosidase activity"/>
    <property type="evidence" value="ECO:0007669"/>
    <property type="project" value="UniProtKB-EC"/>
</dbReference>
<evidence type="ECO:0000256" key="3">
    <source>
        <dbReference type="ARBA" id="ARBA00023277"/>
    </source>
</evidence>
<evidence type="ECO:0000256" key="5">
    <source>
        <dbReference type="RuleBase" id="RU361161"/>
    </source>
</evidence>
<dbReference type="EMBL" id="JAQQFM010000012">
    <property type="protein sequence ID" value="MFL9927125.1"/>
    <property type="molecule type" value="Genomic_DNA"/>
</dbReference>
<dbReference type="Pfam" id="PF01915">
    <property type="entry name" value="Glyco_hydro_3_C"/>
    <property type="match status" value="1"/>
</dbReference>
<feature type="signal peptide" evidence="6">
    <location>
        <begin position="1"/>
        <end position="41"/>
    </location>
</feature>
<feature type="domain" description="Fibronectin type III-like" evidence="7">
    <location>
        <begin position="705"/>
        <end position="774"/>
    </location>
</feature>
<evidence type="ECO:0000256" key="4">
    <source>
        <dbReference type="ARBA" id="ARBA00023295"/>
    </source>
</evidence>
<dbReference type="InterPro" id="IPR050288">
    <property type="entry name" value="Cellulose_deg_GH3"/>
</dbReference>
<keyword evidence="6" id="KW-0732">Signal</keyword>
<dbReference type="Proteomes" id="UP001629246">
    <property type="component" value="Unassembled WGS sequence"/>
</dbReference>
<dbReference type="InterPro" id="IPR019800">
    <property type="entry name" value="Glyco_hydro_3_AS"/>
</dbReference>
<accession>A0ABW9AGX8</accession>
<dbReference type="PRINTS" id="PR00133">
    <property type="entry name" value="GLHYDRLASE3"/>
</dbReference>
<comment type="similarity">
    <text evidence="1 5">Belongs to the glycosyl hydrolase 3 family.</text>
</comment>
<organism evidence="8 9">
    <name type="scientific">Herbaspirillum lusitanum</name>
    <dbReference type="NCBI Taxonomy" id="213312"/>
    <lineage>
        <taxon>Bacteria</taxon>
        <taxon>Pseudomonadati</taxon>
        <taxon>Pseudomonadota</taxon>
        <taxon>Betaproteobacteria</taxon>
        <taxon>Burkholderiales</taxon>
        <taxon>Oxalobacteraceae</taxon>
        <taxon>Herbaspirillum</taxon>
    </lineage>
</organism>
<dbReference type="InterPro" id="IPR036962">
    <property type="entry name" value="Glyco_hydro_3_N_sf"/>
</dbReference>